<evidence type="ECO:0008006" key="4">
    <source>
        <dbReference type="Google" id="ProtNLM"/>
    </source>
</evidence>
<protein>
    <recommendedName>
        <fullName evidence="4">Phasin domain-containing protein</fullName>
    </recommendedName>
</protein>
<proteinExistence type="predicted"/>
<evidence type="ECO:0000256" key="1">
    <source>
        <dbReference type="SAM" id="MobiDB-lite"/>
    </source>
</evidence>
<dbReference type="EMBL" id="CP034086">
    <property type="protein sequence ID" value="AZG76595.1"/>
    <property type="molecule type" value="Genomic_DNA"/>
</dbReference>
<evidence type="ECO:0000313" key="2">
    <source>
        <dbReference type="EMBL" id="AZG76595.1"/>
    </source>
</evidence>
<evidence type="ECO:0000313" key="3">
    <source>
        <dbReference type="Proteomes" id="UP000273982"/>
    </source>
</evidence>
<accession>A0A3G8M5D5</accession>
<reference evidence="2 3" key="1">
    <citation type="submission" date="2018-11" db="EMBL/GenBank/DDBJ databases">
        <title>Genome squencing of methanotrophic bacteria isolated from alkaline groundwater in Korea.</title>
        <authorList>
            <person name="Nguyen L.N."/>
        </authorList>
    </citation>
    <scope>NUCLEOTIDE SEQUENCE [LARGE SCALE GENOMIC DNA]</scope>
    <source>
        <strain evidence="2 3">GW6</strain>
    </source>
</reference>
<dbReference type="Proteomes" id="UP000273982">
    <property type="component" value="Chromosome"/>
</dbReference>
<dbReference type="RefSeq" id="WP_124738373.1">
    <property type="nucleotide sequence ID" value="NZ_CP034086.1"/>
</dbReference>
<feature type="region of interest" description="Disordered" evidence="1">
    <location>
        <begin position="1"/>
        <end position="27"/>
    </location>
</feature>
<feature type="compositionally biased region" description="Basic and acidic residues" evidence="1">
    <location>
        <begin position="1"/>
        <end position="10"/>
    </location>
</feature>
<dbReference type="KEGG" id="mros:EHO51_07555"/>
<feature type="compositionally biased region" description="Low complexity" evidence="1">
    <location>
        <begin position="11"/>
        <end position="22"/>
    </location>
</feature>
<name>A0A3G8M5D5_9HYPH</name>
<organism evidence="2 3">
    <name type="scientific">Methylocystis rosea</name>
    <dbReference type="NCBI Taxonomy" id="173366"/>
    <lineage>
        <taxon>Bacteria</taxon>
        <taxon>Pseudomonadati</taxon>
        <taxon>Pseudomonadota</taxon>
        <taxon>Alphaproteobacteria</taxon>
        <taxon>Hyphomicrobiales</taxon>
        <taxon>Methylocystaceae</taxon>
        <taxon>Methylocystis</taxon>
    </lineage>
</organism>
<sequence length="131" mass="14737">MTHQEERRSENAQPAEAAAEVAAEGRQRLEDFSEARTEIWDCLQDANRVLMERMQQEAALTAELASKLTASRSFTETASVLQHWTSKHIEMTTEDTRRLFSDAQQMLSASTRFWSNSAQAPSPEAAGRFSS</sequence>
<gene>
    <name evidence="2" type="ORF">EHO51_07555</name>
</gene>
<dbReference type="AlphaFoldDB" id="A0A3G8M5D5"/>